<evidence type="ECO:0000256" key="10">
    <source>
        <dbReference type="ARBA" id="ARBA00023180"/>
    </source>
</evidence>
<feature type="domain" description="Carboxylesterase type B" evidence="14">
    <location>
        <begin position="171"/>
        <end position="709"/>
    </location>
</feature>
<evidence type="ECO:0000256" key="2">
    <source>
        <dbReference type="ARBA" id="ARBA00005964"/>
    </source>
</evidence>
<evidence type="ECO:0000256" key="9">
    <source>
        <dbReference type="ARBA" id="ARBA00023136"/>
    </source>
</evidence>
<evidence type="ECO:0000313" key="16">
    <source>
        <dbReference type="Proteomes" id="UP001286313"/>
    </source>
</evidence>
<proteinExistence type="inferred from homology"/>
<evidence type="ECO:0000256" key="5">
    <source>
        <dbReference type="ARBA" id="ARBA00022597"/>
    </source>
</evidence>
<keyword evidence="16" id="KW-1185">Reference proteome</keyword>
<dbReference type="InterPro" id="IPR019826">
    <property type="entry name" value="Carboxylesterase_B_AS"/>
</dbReference>
<keyword evidence="4" id="KW-0719">Serine esterase</keyword>
<feature type="transmembrane region" description="Helical" evidence="12">
    <location>
        <begin position="781"/>
        <end position="806"/>
    </location>
</feature>
<keyword evidence="9 12" id="KW-0472">Membrane</keyword>
<keyword evidence="10" id="KW-0325">Glycoprotein</keyword>
<dbReference type="Proteomes" id="UP001286313">
    <property type="component" value="Unassembled WGS sequence"/>
</dbReference>
<keyword evidence="5" id="KW-0813">Transport</keyword>
<keyword evidence="13" id="KW-0732">Signal</keyword>
<dbReference type="PANTHER" id="PTHR43142:SF1">
    <property type="entry name" value="CARBOXYLIC ESTER HYDROLASE"/>
    <property type="match status" value="1"/>
</dbReference>
<dbReference type="SUPFAM" id="SSF53474">
    <property type="entry name" value="alpha/beta-Hydrolases"/>
    <property type="match status" value="1"/>
</dbReference>
<dbReference type="AlphaFoldDB" id="A0AAE1F1E7"/>
<evidence type="ECO:0000313" key="15">
    <source>
        <dbReference type="EMBL" id="KAK3865127.1"/>
    </source>
</evidence>
<keyword evidence="7" id="KW-0378">Hydrolase</keyword>
<feature type="compositionally biased region" description="Low complexity" evidence="11">
    <location>
        <begin position="68"/>
        <end position="85"/>
    </location>
</feature>
<evidence type="ECO:0000256" key="6">
    <source>
        <dbReference type="ARBA" id="ARBA00022692"/>
    </source>
</evidence>
<reference evidence="15" key="1">
    <citation type="submission" date="2023-10" db="EMBL/GenBank/DDBJ databases">
        <title>Genome assemblies of two species of porcelain crab, Petrolisthes cinctipes and Petrolisthes manimaculis (Anomura: Porcellanidae).</title>
        <authorList>
            <person name="Angst P."/>
        </authorList>
    </citation>
    <scope>NUCLEOTIDE SEQUENCE</scope>
    <source>
        <strain evidence="15">PB745_01</strain>
        <tissue evidence="15">Gill</tissue>
    </source>
</reference>
<dbReference type="GO" id="GO:0000139">
    <property type="term" value="C:Golgi membrane"/>
    <property type="evidence" value="ECO:0007669"/>
    <property type="project" value="InterPro"/>
</dbReference>
<protein>
    <recommendedName>
        <fullName evidence="14">Carboxylesterase type B domain-containing protein</fullName>
    </recommendedName>
</protein>
<dbReference type="InterPro" id="IPR037185">
    <property type="entry name" value="EmrE-like"/>
</dbReference>
<dbReference type="EMBL" id="JAWQEG010003659">
    <property type="protein sequence ID" value="KAK3865127.1"/>
    <property type="molecule type" value="Genomic_DNA"/>
</dbReference>
<dbReference type="GO" id="GO:0015165">
    <property type="term" value="F:pyrimidine nucleotide-sugar transmembrane transporter activity"/>
    <property type="evidence" value="ECO:0007669"/>
    <property type="project" value="InterPro"/>
</dbReference>
<gene>
    <name evidence="15" type="ORF">Pcinc_029242</name>
</gene>
<feature type="transmembrane region" description="Helical" evidence="12">
    <location>
        <begin position="859"/>
        <end position="877"/>
    </location>
</feature>
<dbReference type="SUPFAM" id="SSF103481">
    <property type="entry name" value="Multidrug resistance efflux transporter EmrE"/>
    <property type="match status" value="1"/>
</dbReference>
<evidence type="ECO:0000256" key="13">
    <source>
        <dbReference type="SAM" id="SignalP"/>
    </source>
</evidence>
<evidence type="ECO:0000256" key="3">
    <source>
        <dbReference type="ARBA" id="ARBA00009976"/>
    </source>
</evidence>
<dbReference type="GO" id="GO:0052689">
    <property type="term" value="F:carboxylic ester hydrolase activity"/>
    <property type="evidence" value="ECO:0007669"/>
    <property type="project" value="UniProtKB-KW"/>
</dbReference>
<dbReference type="Pfam" id="PF04142">
    <property type="entry name" value="Nuc_sug_transp"/>
    <property type="match status" value="1"/>
</dbReference>
<keyword evidence="6 12" id="KW-0812">Transmembrane</keyword>
<feature type="transmembrane region" description="Helical" evidence="12">
    <location>
        <begin position="923"/>
        <end position="940"/>
    </location>
</feature>
<evidence type="ECO:0000256" key="1">
    <source>
        <dbReference type="ARBA" id="ARBA00004141"/>
    </source>
</evidence>
<comment type="similarity">
    <text evidence="3">Belongs to the nucleotide-sugar transporter family. SLC35A subfamily.</text>
</comment>
<dbReference type="Pfam" id="PF00135">
    <property type="entry name" value="COesterase"/>
    <property type="match status" value="1"/>
</dbReference>
<dbReference type="PROSITE" id="PS00122">
    <property type="entry name" value="CARBOXYLESTERASE_B_1"/>
    <property type="match status" value="1"/>
</dbReference>
<dbReference type="InterPro" id="IPR029058">
    <property type="entry name" value="AB_hydrolase_fold"/>
</dbReference>
<comment type="subcellular location">
    <subcellularLocation>
        <location evidence="1">Membrane</location>
        <topology evidence="1">Multi-pass membrane protein</topology>
    </subcellularLocation>
</comment>
<feature type="transmembrane region" description="Helical" evidence="12">
    <location>
        <begin position="826"/>
        <end position="847"/>
    </location>
</feature>
<comment type="caution">
    <text evidence="15">The sequence shown here is derived from an EMBL/GenBank/DDBJ whole genome shotgun (WGS) entry which is preliminary data.</text>
</comment>
<dbReference type="InterPro" id="IPR007271">
    <property type="entry name" value="Nuc_sug_transpt"/>
</dbReference>
<keyword evidence="5" id="KW-0762">Sugar transport</keyword>
<dbReference type="PANTHER" id="PTHR43142">
    <property type="entry name" value="CARBOXYLIC ESTER HYDROLASE"/>
    <property type="match status" value="1"/>
</dbReference>
<organism evidence="15 16">
    <name type="scientific">Petrolisthes cinctipes</name>
    <name type="common">Flat porcelain crab</name>
    <dbReference type="NCBI Taxonomy" id="88211"/>
    <lineage>
        <taxon>Eukaryota</taxon>
        <taxon>Metazoa</taxon>
        <taxon>Ecdysozoa</taxon>
        <taxon>Arthropoda</taxon>
        <taxon>Crustacea</taxon>
        <taxon>Multicrustacea</taxon>
        <taxon>Malacostraca</taxon>
        <taxon>Eumalacostraca</taxon>
        <taxon>Eucarida</taxon>
        <taxon>Decapoda</taxon>
        <taxon>Pleocyemata</taxon>
        <taxon>Anomura</taxon>
        <taxon>Galatheoidea</taxon>
        <taxon>Porcellanidae</taxon>
        <taxon>Petrolisthes</taxon>
    </lineage>
</organism>
<sequence length="982" mass="108507">MRLHLCLGVLSLLQVLGGTQAHINITPLQVQKAAINIPSPALLDTEDVNTNTKVETTAAVNIPAVPLNTKNNENTNTDVETTPVNIPTVPLNTKNNVNTNTKKVETTAVNTPLVPSDTEDVNTKKVETPVDVNTKIETPPSVVSKDGVRHTAPRVTFTAPPAYHRLSVGDLGTVRGIVLKSLFGRDFYGFLSLPYAKPPVQDLRFKYPVAWEEPLPQETTEGDYDGTWLRARCPQNSLIITGLTAGREDCLHLSIYTPRVPTRQNSSDGLPVMLFIHGGAYMTGDANYYVPTKLMDRNVVVVTVQYRLSLLGFMAGDVTEAPGNMGLMDQVTALRWVQKHINHFGGNPDLVTVFGQSAGGASTSWMHLTPLTHASNNGGRQLLHRVIPQSGSALEVWTLDDTPLQSFQNTAQVLECWNPGATTQDMVACMRDKSFQEVVTASNKIYTTDRMAGGLGFRGLCPVVQTSLVGSGLELVIPKPPQEIIAAGEFLHVPVMSGSVRDEGSLILGLSWKDYMFPNNISVDDQHFTKFEMIPMILNAFGLEEENGVVANSMRLSYLPNAEMGNWYSMMGGMIDMGGVMFLKSGLWELVTTAQQAVINLPVFFYSFEFESNDSLFDWIFISRPDIPVEGGVSHGDELLYLFHLPLDADSREATMVRRLTLLWSNFAKYGNPTPANHTEEESWEGEVQEWLPFTADVPNFMLIEDDFTLKLDYPTRWNYHLNNTIERTRARVKEWRPCVKLSAPAFCYFVTNLLYLLALRSTPPPLWMVLIQTRTLYTALAYLVVFGREVSMGQIGGCLLVVVSLPLAHVSELQAGRSSITTLTLLFSQMAALLSTVASLIVEMALKNDLRSVVEQQVWLYLWGSLLALLSLAVHSDLSTLAHLKVWSVVYVLTAVVSSALAGLCVPFIIKNLDTIAKDYLAALNNTLLSVVTAVLFPLSFTFNPLYLASLVVLLSGIWLYERKESLPCQHSSITTSQRMI</sequence>
<feature type="region of interest" description="Disordered" evidence="11">
    <location>
        <begin position="67"/>
        <end position="87"/>
    </location>
</feature>
<evidence type="ECO:0000256" key="4">
    <source>
        <dbReference type="ARBA" id="ARBA00022487"/>
    </source>
</evidence>
<evidence type="ECO:0000256" key="7">
    <source>
        <dbReference type="ARBA" id="ARBA00022801"/>
    </source>
</evidence>
<keyword evidence="8 12" id="KW-1133">Transmembrane helix</keyword>
<evidence type="ECO:0000256" key="12">
    <source>
        <dbReference type="SAM" id="Phobius"/>
    </source>
</evidence>
<accession>A0AAE1F1E7</accession>
<evidence type="ECO:0000256" key="11">
    <source>
        <dbReference type="SAM" id="MobiDB-lite"/>
    </source>
</evidence>
<dbReference type="InterPro" id="IPR002018">
    <property type="entry name" value="CarbesteraseB"/>
</dbReference>
<feature type="transmembrane region" description="Helical" evidence="12">
    <location>
        <begin position="889"/>
        <end position="911"/>
    </location>
</feature>
<name>A0AAE1F1E7_PETCI</name>
<comment type="similarity">
    <text evidence="2">Belongs to the type-B carboxylesterase/lipase family.</text>
</comment>
<evidence type="ECO:0000256" key="8">
    <source>
        <dbReference type="ARBA" id="ARBA00022989"/>
    </source>
</evidence>
<evidence type="ECO:0000259" key="14">
    <source>
        <dbReference type="Pfam" id="PF00135"/>
    </source>
</evidence>
<feature type="chain" id="PRO_5042073543" description="Carboxylesterase type B domain-containing protein" evidence="13">
    <location>
        <begin position="22"/>
        <end position="982"/>
    </location>
</feature>
<dbReference type="Gene3D" id="3.40.50.1820">
    <property type="entry name" value="alpha/beta hydrolase"/>
    <property type="match status" value="1"/>
</dbReference>
<feature type="signal peptide" evidence="13">
    <location>
        <begin position="1"/>
        <end position="21"/>
    </location>
</feature>